<dbReference type="OrthoDB" id="7933886at2"/>
<evidence type="ECO:0000256" key="9">
    <source>
        <dbReference type="SAM" id="SignalP"/>
    </source>
</evidence>
<feature type="domain" description="Cytochrome c" evidence="10">
    <location>
        <begin position="66"/>
        <end position="139"/>
    </location>
</feature>
<feature type="region of interest" description="Disordered" evidence="8">
    <location>
        <begin position="21"/>
        <end position="69"/>
    </location>
</feature>
<dbReference type="AlphaFoldDB" id="A0A0A2UY14"/>
<dbReference type="GO" id="GO:0005506">
    <property type="term" value="F:iron ion binding"/>
    <property type="evidence" value="ECO:0007669"/>
    <property type="project" value="InterPro"/>
</dbReference>
<keyword evidence="4" id="KW-0249">Electron transport</keyword>
<evidence type="ECO:0000256" key="7">
    <source>
        <dbReference type="PIRSR" id="PIRSR000025-2"/>
    </source>
</evidence>
<feature type="signal peptide" evidence="9">
    <location>
        <begin position="1"/>
        <end position="20"/>
    </location>
</feature>
<dbReference type="GO" id="GO:0020037">
    <property type="term" value="F:heme binding"/>
    <property type="evidence" value="ECO:0007669"/>
    <property type="project" value="InterPro"/>
</dbReference>
<comment type="caution">
    <text evidence="11">The sequence shown here is derived from an EMBL/GenBank/DDBJ whole genome shotgun (WGS) entry which is preliminary data.</text>
</comment>
<dbReference type="InterPro" id="IPR012218">
    <property type="entry name" value="Cyt_c_BACSU-c550-type"/>
</dbReference>
<feature type="compositionally biased region" description="Acidic residues" evidence="8">
    <location>
        <begin position="25"/>
        <end position="40"/>
    </location>
</feature>
<dbReference type="PROSITE" id="PS51257">
    <property type="entry name" value="PROKAR_LIPOPROTEIN"/>
    <property type="match status" value="1"/>
</dbReference>
<feature type="binding site" description="covalent" evidence="6">
    <location>
        <position position="82"/>
    </location>
    <ligand>
        <name>heme c</name>
        <dbReference type="ChEBI" id="CHEBI:61717"/>
    </ligand>
</feature>
<feature type="chain" id="PRO_5038858072" evidence="9">
    <location>
        <begin position="21"/>
        <end position="139"/>
    </location>
</feature>
<keyword evidence="5 7" id="KW-0408">Iron</keyword>
<dbReference type="SUPFAM" id="SSF46626">
    <property type="entry name" value="Cytochrome c"/>
    <property type="match status" value="1"/>
</dbReference>
<feature type="binding site" description="axial binding residue" evidence="7">
    <location>
        <position position="83"/>
    </location>
    <ligand>
        <name>heme c</name>
        <dbReference type="ChEBI" id="CHEBI:61717"/>
    </ligand>
    <ligandPart>
        <name>Fe</name>
        <dbReference type="ChEBI" id="CHEBI:18248"/>
    </ligandPart>
</feature>
<sequence>MKSKLLALLFGSALVLSACGGGGDDGGEDATTDNGEDTQTEEGTNGDTGTDGGESTEGEGGGEGAVDTAAAEKIYKQTCAGCHANDLSGQVGPSLQTIGSKLDKSQIADIIKNGQGGMPAQNLSEEDTNTVSAWLASKK</sequence>
<feature type="binding site" description="covalent" evidence="6">
    <location>
        <position position="79"/>
    </location>
    <ligand>
        <name>heme c</name>
        <dbReference type="ChEBI" id="CHEBI:61717"/>
    </ligand>
</feature>
<dbReference type="RefSeq" id="WP_036782946.1">
    <property type="nucleotide sequence ID" value="NZ_AVBG01000006.1"/>
</dbReference>
<evidence type="ECO:0000313" key="12">
    <source>
        <dbReference type="Proteomes" id="UP000030153"/>
    </source>
</evidence>
<dbReference type="PROSITE" id="PS51007">
    <property type="entry name" value="CYTC"/>
    <property type="match status" value="1"/>
</dbReference>
<keyword evidence="1" id="KW-0813">Transport</keyword>
<evidence type="ECO:0000259" key="10">
    <source>
        <dbReference type="PROSITE" id="PS51007"/>
    </source>
</evidence>
<dbReference type="PANTHER" id="PTHR37823">
    <property type="entry name" value="CYTOCHROME C-553-LIKE"/>
    <property type="match status" value="1"/>
</dbReference>
<organism evidence="11 12">
    <name type="scientific">Pontibacillus chungwhensis BH030062</name>
    <dbReference type="NCBI Taxonomy" id="1385513"/>
    <lineage>
        <taxon>Bacteria</taxon>
        <taxon>Bacillati</taxon>
        <taxon>Bacillota</taxon>
        <taxon>Bacilli</taxon>
        <taxon>Bacillales</taxon>
        <taxon>Bacillaceae</taxon>
        <taxon>Pontibacillus</taxon>
    </lineage>
</organism>
<evidence type="ECO:0000313" key="11">
    <source>
        <dbReference type="EMBL" id="KGP91386.1"/>
    </source>
</evidence>
<protein>
    <submittedName>
        <fullName evidence="11">Cytochrome C551</fullName>
    </submittedName>
</protein>
<dbReference type="EMBL" id="AVBG01000006">
    <property type="protein sequence ID" value="KGP91386.1"/>
    <property type="molecule type" value="Genomic_DNA"/>
</dbReference>
<evidence type="ECO:0000256" key="8">
    <source>
        <dbReference type="SAM" id="MobiDB-lite"/>
    </source>
</evidence>
<dbReference type="InterPro" id="IPR036909">
    <property type="entry name" value="Cyt_c-like_dom_sf"/>
</dbReference>
<dbReference type="PANTHER" id="PTHR37823:SF4">
    <property type="entry name" value="MENAQUINOL-CYTOCHROME C REDUCTASE CYTOCHROME B_C SUBUNIT"/>
    <property type="match status" value="1"/>
</dbReference>
<dbReference type="GO" id="GO:0009055">
    <property type="term" value="F:electron transfer activity"/>
    <property type="evidence" value="ECO:0007669"/>
    <property type="project" value="InterPro"/>
</dbReference>
<gene>
    <name evidence="11" type="ORF">N780_19325</name>
</gene>
<keyword evidence="3 7" id="KW-0479">Metal-binding</keyword>
<evidence type="ECO:0000256" key="5">
    <source>
        <dbReference type="ARBA" id="ARBA00023004"/>
    </source>
</evidence>
<keyword evidence="9" id="KW-0732">Signal</keyword>
<dbReference type="eggNOG" id="COG2010">
    <property type="taxonomic scope" value="Bacteria"/>
</dbReference>
<evidence type="ECO:0000256" key="2">
    <source>
        <dbReference type="ARBA" id="ARBA00022617"/>
    </source>
</evidence>
<accession>A0A0A2UY14</accession>
<keyword evidence="2 6" id="KW-0349">Heme</keyword>
<name>A0A0A2UY14_9BACI</name>
<evidence type="ECO:0000256" key="3">
    <source>
        <dbReference type="ARBA" id="ARBA00022723"/>
    </source>
</evidence>
<dbReference type="Gene3D" id="1.10.760.10">
    <property type="entry name" value="Cytochrome c-like domain"/>
    <property type="match status" value="1"/>
</dbReference>
<dbReference type="PIRSF" id="PIRSF000025">
    <property type="entry name" value="Cytc_Bsub_c550"/>
    <property type="match status" value="1"/>
</dbReference>
<reference evidence="11 12" key="1">
    <citation type="submission" date="2013-08" db="EMBL/GenBank/DDBJ databases">
        <title>Genome of Pontibacillus chungwhensis.</title>
        <authorList>
            <person name="Wang Q."/>
            <person name="Wang G."/>
        </authorList>
    </citation>
    <scope>NUCLEOTIDE SEQUENCE [LARGE SCALE GENOMIC DNA]</scope>
    <source>
        <strain evidence="11 12">BH030062</strain>
    </source>
</reference>
<keyword evidence="12" id="KW-1185">Reference proteome</keyword>
<dbReference type="InterPro" id="IPR009056">
    <property type="entry name" value="Cyt_c-like_dom"/>
</dbReference>
<dbReference type="Pfam" id="PF13442">
    <property type="entry name" value="Cytochrome_CBB3"/>
    <property type="match status" value="1"/>
</dbReference>
<evidence type="ECO:0000256" key="6">
    <source>
        <dbReference type="PIRSR" id="PIRSR000025-1"/>
    </source>
</evidence>
<comment type="PTM">
    <text evidence="6">Binds 1 heme c group covalently per subunit.</text>
</comment>
<feature type="region of interest" description="Disordered" evidence="8">
    <location>
        <begin position="116"/>
        <end position="139"/>
    </location>
</feature>
<proteinExistence type="predicted"/>
<dbReference type="Proteomes" id="UP000030153">
    <property type="component" value="Unassembled WGS sequence"/>
</dbReference>
<dbReference type="GO" id="GO:0016020">
    <property type="term" value="C:membrane"/>
    <property type="evidence" value="ECO:0007669"/>
    <property type="project" value="InterPro"/>
</dbReference>
<dbReference type="STRING" id="1385513.N780_19325"/>
<dbReference type="InterPro" id="IPR051811">
    <property type="entry name" value="Cytochrome_c550/c551-like"/>
</dbReference>
<evidence type="ECO:0000256" key="4">
    <source>
        <dbReference type="ARBA" id="ARBA00022982"/>
    </source>
</evidence>
<evidence type="ECO:0000256" key="1">
    <source>
        <dbReference type="ARBA" id="ARBA00022448"/>
    </source>
</evidence>
<feature type="binding site" description="axial binding residue" evidence="7">
    <location>
        <position position="118"/>
    </location>
    <ligand>
        <name>heme c</name>
        <dbReference type="ChEBI" id="CHEBI:61717"/>
    </ligand>
    <ligandPart>
        <name>Fe</name>
        <dbReference type="ChEBI" id="CHEBI:18248"/>
    </ligandPart>
</feature>